<reference evidence="2 3" key="1">
    <citation type="submission" date="2016-03" db="EMBL/GenBank/DDBJ databases">
        <title>Complete genome sequence of Pedobacter cryoconitis PAMC 27485.</title>
        <authorList>
            <person name="Lee J."/>
            <person name="Kim O.-S."/>
        </authorList>
    </citation>
    <scope>NUCLEOTIDE SEQUENCE [LARGE SCALE GENOMIC DNA]</scope>
    <source>
        <strain evidence="2 3">PAMC 27485</strain>
    </source>
</reference>
<gene>
    <name evidence="2" type="ORF">AY601_1487</name>
</gene>
<name>A0A127VAS2_9SPHI</name>
<keyword evidence="3" id="KW-1185">Reference proteome</keyword>
<evidence type="ECO:0000313" key="2">
    <source>
        <dbReference type="EMBL" id="AMP98404.1"/>
    </source>
</evidence>
<evidence type="ECO:0000313" key="3">
    <source>
        <dbReference type="Proteomes" id="UP000071561"/>
    </source>
</evidence>
<dbReference type="OrthoDB" id="737764at2"/>
<sequence precursor="true">MKTLYLLLLLSIVLSGRAVAQIIAEDARGESSVITKNSDFSFNLSEAALSASWNNFRKLAIEKPSQIVWGLSASGNNREGIADLFNGGKLTPQSKAGIFIGLRKSYQTTVLELLKRIKEIEDANPDKNEAAVNAIKLLNQQIEANRRTRHTQSLTTYINAGLNADNFRLYKPEDAPSLSKRFEKVSFRGGFVDIGLNYEYAPRWVFGIALGYERYNNLDSLALTSYTLKNTTTANNAELSTETKLSAYQGGYMAYNRANIKTDALYYGRVNGDYRLVWNTLYTRIILPLQEKEINKVFQAGTAINFYKSEGKFAGGLYLQSNDVFNSLHSTEQFHERLSFGIVAKYSFSSIMSRDFAK</sequence>
<feature type="signal peptide" evidence="1">
    <location>
        <begin position="1"/>
        <end position="20"/>
    </location>
</feature>
<dbReference type="KEGG" id="pcm:AY601_1487"/>
<proteinExistence type="predicted"/>
<keyword evidence="1" id="KW-0732">Signal</keyword>
<accession>A0A127VAS2</accession>
<dbReference type="AlphaFoldDB" id="A0A127VAS2"/>
<organism evidence="2 3">
    <name type="scientific">Pedobacter cryoconitis</name>
    <dbReference type="NCBI Taxonomy" id="188932"/>
    <lineage>
        <taxon>Bacteria</taxon>
        <taxon>Pseudomonadati</taxon>
        <taxon>Bacteroidota</taxon>
        <taxon>Sphingobacteriia</taxon>
        <taxon>Sphingobacteriales</taxon>
        <taxon>Sphingobacteriaceae</taxon>
        <taxon>Pedobacter</taxon>
    </lineage>
</organism>
<dbReference type="PATRIC" id="fig|188932.3.peg.1549"/>
<protein>
    <submittedName>
        <fullName evidence="2">Uncharacterized protein</fullName>
    </submittedName>
</protein>
<dbReference type="Proteomes" id="UP000071561">
    <property type="component" value="Chromosome"/>
</dbReference>
<dbReference type="RefSeq" id="WP_068398616.1">
    <property type="nucleotide sequence ID" value="NZ_CP014504.1"/>
</dbReference>
<feature type="chain" id="PRO_5007280321" evidence="1">
    <location>
        <begin position="21"/>
        <end position="358"/>
    </location>
</feature>
<dbReference type="EMBL" id="CP014504">
    <property type="protein sequence ID" value="AMP98404.1"/>
    <property type="molecule type" value="Genomic_DNA"/>
</dbReference>
<evidence type="ECO:0000256" key="1">
    <source>
        <dbReference type="SAM" id="SignalP"/>
    </source>
</evidence>